<dbReference type="EMBL" id="LWMV01000196">
    <property type="protein sequence ID" value="KZX11062.1"/>
    <property type="molecule type" value="Genomic_DNA"/>
</dbReference>
<dbReference type="Proteomes" id="UP000077245">
    <property type="component" value="Unassembled WGS sequence"/>
</dbReference>
<evidence type="ECO:0000313" key="3">
    <source>
        <dbReference type="Proteomes" id="UP000077245"/>
    </source>
</evidence>
<dbReference type="AlphaFoldDB" id="A0A165ZR88"/>
<dbReference type="PANTHER" id="PTHR43193:SF2">
    <property type="entry name" value="POLYFERREDOXIN PROTEIN FWDF"/>
    <property type="match status" value="1"/>
</dbReference>
<dbReference type="PROSITE" id="PS00198">
    <property type="entry name" value="4FE4S_FER_1"/>
    <property type="match status" value="1"/>
</dbReference>
<dbReference type="InterPro" id="IPR017896">
    <property type="entry name" value="4Fe4S_Fe-S-bd"/>
</dbReference>
<dbReference type="InterPro" id="IPR017900">
    <property type="entry name" value="4Fe4S_Fe_S_CS"/>
</dbReference>
<dbReference type="PROSITE" id="PS51379">
    <property type="entry name" value="4FE4S_FER_2"/>
    <property type="match status" value="2"/>
</dbReference>
<dbReference type="RefSeq" id="WP_067092315.1">
    <property type="nucleotide sequence ID" value="NZ_LWMV01000196.1"/>
</dbReference>
<accession>A0A165ZR88</accession>
<comment type="caution">
    <text evidence="2">The sequence shown here is derived from an EMBL/GenBank/DDBJ whole genome shotgun (WGS) entry which is preliminary data.</text>
</comment>
<dbReference type="Gene3D" id="3.30.70.20">
    <property type="match status" value="1"/>
</dbReference>
<dbReference type="InterPro" id="IPR007525">
    <property type="entry name" value="FrhB_FdhB_C"/>
</dbReference>
<dbReference type="SUPFAM" id="SSF54862">
    <property type="entry name" value="4Fe-4S ferredoxins"/>
    <property type="match status" value="1"/>
</dbReference>
<dbReference type="STRING" id="49547.MBCUR_15770"/>
<dbReference type="OrthoDB" id="38261at2157"/>
<dbReference type="PATRIC" id="fig|49547.3.peg.1685"/>
<dbReference type="InterPro" id="IPR052977">
    <property type="entry name" value="Polyferredoxin-like_ET"/>
</dbReference>
<name>A0A165ZR88_9EURY</name>
<dbReference type="Pfam" id="PF04432">
    <property type="entry name" value="FrhB_FdhB_C"/>
    <property type="match status" value="1"/>
</dbReference>
<evidence type="ECO:0000313" key="2">
    <source>
        <dbReference type="EMBL" id="KZX11062.1"/>
    </source>
</evidence>
<evidence type="ECO:0000259" key="1">
    <source>
        <dbReference type="PROSITE" id="PS51379"/>
    </source>
</evidence>
<dbReference type="Pfam" id="PF12838">
    <property type="entry name" value="Fer4_7"/>
    <property type="match status" value="1"/>
</dbReference>
<feature type="domain" description="4Fe-4S ferredoxin-type" evidence="1">
    <location>
        <begin position="434"/>
        <end position="463"/>
    </location>
</feature>
<sequence length="792" mass="93046">MKVGIITFSSAHNYGAMLQTYALQETVKNMGFGVEIINFRPKVIDNIYDPFRRKRRNWLDIKYYKHRIDLYTKYRFKIRKFNGFEKFLKENLNTTKPYQTFYQLLDANLSYDLLIAGSDQIWNQEITQGLNPAYFLKFADDKSKKISYGASIGSDTIEKFDLNIFKHYLKNFDSISIRESSALNFIKKLTNKNVDIVVDPTLLQNKEFYEKIKNDNILNELKLKKDDYVFVFTLEHNEEIFKIADEFSKNNGFKVVFNRPVKRFENQVKSVPFVDPKEFLSLIYNAKYIVTNSFHGLIFSILFNKKFITVPNTETPQRSEEIINILNLNDNLFYSFNDFKKIKSNDFNIDYDKVEEKLEILGAKSLEFLKNSLKHEEKSKQELLVSNGIESTIQNYKPSYLDDNDNFKCYGCYACKESCPQKAISMIENDEGFVYPKINNDICNNCNICRKICIFKNENLLNEFKNITNYQRFYAAYDNDPKKREFSSSGGLFLNLSEKIISDGGFVSGVKYNESLEAIHDIGGSMDKCYEFSGSKYLRSNLDNVFPKIKELLLNDKKVLFTGVPCQVAGLKAYLNYIDYKNLFLVEILCHSNPSPKVFKEYINYLETKFLDKVIDFKFKDKTKGWNSPSVLIKFKNGKVIRESGRYNNYNRGFQIGLFPRESCYECEFVNKNRVGDLTIGDFWGIEKFDETMKDDKGVSLIITNTSKGEYLLDQIKQNLILKEKDFKMAFEKNHKYPIVLNRRRYDFFSKFNEMPIDDLLLSFNSVKKRYLKNRKLNKLDKLKIQLKKFFL</sequence>
<proteinExistence type="predicted"/>
<dbReference type="PANTHER" id="PTHR43193">
    <property type="match status" value="1"/>
</dbReference>
<dbReference type="Pfam" id="PF04230">
    <property type="entry name" value="PS_pyruv_trans"/>
    <property type="match status" value="1"/>
</dbReference>
<keyword evidence="3" id="KW-1185">Reference proteome</keyword>
<gene>
    <name evidence="2" type="ORF">MBCUR_15770</name>
</gene>
<protein>
    <submittedName>
        <fullName evidence="2">F420H2 dehydrogenase subunit F</fullName>
    </submittedName>
</protein>
<organism evidence="2 3">
    <name type="scientific">Methanobrevibacter curvatus</name>
    <dbReference type="NCBI Taxonomy" id="49547"/>
    <lineage>
        <taxon>Archaea</taxon>
        <taxon>Methanobacteriati</taxon>
        <taxon>Methanobacteriota</taxon>
        <taxon>Methanomada group</taxon>
        <taxon>Methanobacteria</taxon>
        <taxon>Methanobacteriales</taxon>
        <taxon>Methanobacteriaceae</taxon>
        <taxon>Methanobrevibacter</taxon>
    </lineage>
</organism>
<feature type="domain" description="4Fe-4S ferredoxin-type" evidence="1">
    <location>
        <begin position="397"/>
        <end position="429"/>
    </location>
</feature>
<dbReference type="GO" id="GO:0016491">
    <property type="term" value="F:oxidoreductase activity"/>
    <property type="evidence" value="ECO:0007669"/>
    <property type="project" value="UniProtKB-ARBA"/>
</dbReference>
<reference evidence="2 3" key="1">
    <citation type="submission" date="2016-04" db="EMBL/GenBank/DDBJ databases">
        <title>Genome sequence of Methanobrevibacter curvatus DSM 11111.</title>
        <authorList>
            <person name="Poehlein A."/>
            <person name="Seedorf H."/>
            <person name="Daniel R."/>
        </authorList>
    </citation>
    <scope>NUCLEOTIDE SEQUENCE [LARGE SCALE GENOMIC DNA]</scope>
    <source>
        <strain evidence="2 3">DSM 11111</strain>
    </source>
</reference>
<dbReference type="InterPro" id="IPR007345">
    <property type="entry name" value="Polysacch_pyruvyl_Trfase"/>
</dbReference>